<keyword evidence="1" id="KW-0812">Transmembrane</keyword>
<organism evidence="2 3">
    <name type="scientific">Bowmanella pacifica</name>
    <dbReference type="NCBI Taxonomy" id="502051"/>
    <lineage>
        <taxon>Bacteria</taxon>
        <taxon>Pseudomonadati</taxon>
        <taxon>Pseudomonadota</taxon>
        <taxon>Gammaproteobacteria</taxon>
        <taxon>Alteromonadales</taxon>
        <taxon>Alteromonadaceae</taxon>
        <taxon>Bowmanella</taxon>
    </lineage>
</organism>
<dbReference type="EMBL" id="BMLS01000002">
    <property type="protein sequence ID" value="GGO69156.1"/>
    <property type="molecule type" value="Genomic_DNA"/>
</dbReference>
<dbReference type="Pfam" id="PF11335">
    <property type="entry name" value="DUF3137"/>
    <property type="match status" value="1"/>
</dbReference>
<evidence type="ECO:0000313" key="2">
    <source>
        <dbReference type="EMBL" id="GGO69156.1"/>
    </source>
</evidence>
<feature type="transmembrane region" description="Helical" evidence="1">
    <location>
        <begin position="70"/>
        <end position="89"/>
    </location>
</feature>
<reference evidence="2" key="2">
    <citation type="submission" date="2020-09" db="EMBL/GenBank/DDBJ databases">
        <authorList>
            <person name="Sun Q."/>
            <person name="Zhou Y."/>
        </authorList>
    </citation>
    <scope>NUCLEOTIDE SEQUENCE</scope>
    <source>
        <strain evidence="2">CGMCC 1.7086</strain>
    </source>
</reference>
<reference evidence="2" key="1">
    <citation type="journal article" date="2014" name="Int. J. Syst. Evol. Microbiol.">
        <title>Complete genome sequence of Corynebacterium casei LMG S-19264T (=DSM 44701T), isolated from a smear-ripened cheese.</title>
        <authorList>
            <consortium name="US DOE Joint Genome Institute (JGI-PGF)"/>
            <person name="Walter F."/>
            <person name="Albersmeier A."/>
            <person name="Kalinowski J."/>
            <person name="Ruckert C."/>
        </authorList>
    </citation>
    <scope>NUCLEOTIDE SEQUENCE</scope>
    <source>
        <strain evidence="2">CGMCC 1.7086</strain>
    </source>
</reference>
<gene>
    <name evidence="2" type="ORF">GCM10010982_19770</name>
</gene>
<proteinExistence type="predicted"/>
<dbReference type="AlphaFoldDB" id="A0A917YYG2"/>
<dbReference type="RefSeq" id="WP_188693932.1">
    <property type="nucleotide sequence ID" value="NZ_BMLS01000002.1"/>
</dbReference>
<accession>A0A917YYG2</accession>
<evidence type="ECO:0008006" key="4">
    <source>
        <dbReference type="Google" id="ProtNLM"/>
    </source>
</evidence>
<dbReference type="Proteomes" id="UP000606935">
    <property type="component" value="Unassembled WGS sequence"/>
</dbReference>
<feature type="transmembrane region" description="Helical" evidence="1">
    <location>
        <begin position="95"/>
        <end position="112"/>
    </location>
</feature>
<keyword evidence="1" id="KW-0472">Membrane</keyword>
<name>A0A917YYG2_9ALTE</name>
<keyword evidence="3" id="KW-1185">Reference proteome</keyword>
<evidence type="ECO:0000256" key="1">
    <source>
        <dbReference type="SAM" id="Phobius"/>
    </source>
</evidence>
<evidence type="ECO:0000313" key="3">
    <source>
        <dbReference type="Proteomes" id="UP000606935"/>
    </source>
</evidence>
<comment type="caution">
    <text evidence="2">The sequence shown here is derived from an EMBL/GenBank/DDBJ whole genome shotgun (WGS) entry which is preliminary data.</text>
</comment>
<protein>
    <recommendedName>
        <fullName evidence="4">DUF3137 domain-containing protein</fullName>
    </recommendedName>
</protein>
<keyword evidence="1" id="KW-1133">Transmembrane helix</keyword>
<sequence>MSNFLHTFQQAGVAIRQLADGSAFKRHVEVDTPLSDEFKALIESDVKPLLAPLEAFRLEKLATKTRNKKWALRLGWILWLPALIWDLLYLASGDLHISVLFVAAGLAIWVIYPEMQYRKHYKQMLMPVLVKAFGDFRYDEKGCIDIDGVQTLDTMPSFSRKSHEDYISGKVEDIEFEFCELKLERKGHKSSTTVFRGGAVVLKLPFQLSGHTVVGMDYGKLGNMFAASMARRKVALENPEFEKRFEVSSTDQQYARYLLSPAMMERLLALDTLFRARAKGSGLSCEFKGDQVLLMISYFGDLLDTADLNVSAYDLDKLPLLEQELAMITGLIKQLKLDYLAARNQAVDRYSSSL</sequence>
<dbReference type="InterPro" id="IPR021484">
    <property type="entry name" value="DUF3137"/>
</dbReference>